<dbReference type="PROSITE" id="PS50893">
    <property type="entry name" value="ABC_TRANSPORTER_2"/>
    <property type="match status" value="1"/>
</dbReference>
<dbReference type="InterPro" id="IPR003593">
    <property type="entry name" value="AAA+_ATPase"/>
</dbReference>
<name>A0ABY2BFS3_9ACTN</name>
<organism evidence="10 11">
    <name type="scientific">Kribbella orskensis</name>
    <dbReference type="NCBI Taxonomy" id="2512216"/>
    <lineage>
        <taxon>Bacteria</taxon>
        <taxon>Bacillati</taxon>
        <taxon>Actinomycetota</taxon>
        <taxon>Actinomycetes</taxon>
        <taxon>Propionibacteriales</taxon>
        <taxon>Kribbellaceae</taxon>
        <taxon>Kribbella</taxon>
    </lineage>
</organism>
<gene>
    <name evidence="10" type="ORF">EV644_111165</name>
</gene>
<feature type="domain" description="ABC transmembrane type-1" evidence="9">
    <location>
        <begin position="47"/>
        <end position="339"/>
    </location>
</feature>
<dbReference type="InterPro" id="IPR027417">
    <property type="entry name" value="P-loop_NTPase"/>
</dbReference>
<dbReference type="InterPro" id="IPR011527">
    <property type="entry name" value="ABC1_TM_dom"/>
</dbReference>
<sequence length="567" mass="58834">MSIATRAGVAGTRAVAHAGGGLRTAERVTVGWWALVKPDRRARPRLALAVLAGVLASGSAVALLATSAWLITTAAAQPPVLILMVAIVAVRAFGVGRGFFRYVERLAAHDAAYRVLGETRSRITGRMEELAPAGLSSLRSGDLLARLLLDVDAVLDLWLRVVLPVLVAAVTATATVALLVVLLPSAGVAVAIAVALACTVVPWLTASSARRAERSIAGARGDVAAAATETLLTAADVVAFNAVDDVLASFSAADARLAAAERRSAWSAGLGNALLVLCVGGASLAGLVLGHQAAITGPVFAVLVLTPLALADVLGGIPAAAQLATRVRASLARVQDLLSTPTPVTEPTAALPLPTGRDLAIKNLYVGYDEADVLRGVDLVVPAGSRVVVTGPSGSGKSTLAAVLLRFLEPRAGQLTLGGVDLTRLHGDQVRSVVGLLTQESHVFDTSIRENLLLARPGASDLKLWKALYRARLGRFVDGLPQGLDTMVGEHGARLSGGERQRLAFARLLLADHDVLVLDEPTEHLDEETARALLSDLFAAAGSRTVVLLTHRPDLAPHLTQPVVDLR</sequence>
<keyword evidence="4 10" id="KW-0067">ATP-binding</keyword>
<dbReference type="GO" id="GO:0005524">
    <property type="term" value="F:ATP binding"/>
    <property type="evidence" value="ECO:0007669"/>
    <property type="project" value="UniProtKB-KW"/>
</dbReference>
<dbReference type="InterPro" id="IPR036640">
    <property type="entry name" value="ABC1_TM_sf"/>
</dbReference>
<dbReference type="SUPFAM" id="SSF90123">
    <property type="entry name" value="ABC transporter transmembrane region"/>
    <property type="match status" value="1"/>
</dbReference>
<dbReference type="Proteomes" id="UP000295818">
    <property type="component" value="Unassembled WGS sequence"/>
</dbReference>
<feature type="transmembrane region" description="Helical" evidence="7">
    <location>
        <begin position="295"/>
        <end position="321"/>
    </location>
</feature>
<evidence type="ECO:0000256" key="2">
    <source>
        <dbReference type="ARBA" id="ARBA00022692"/>
    </source>
</evidence>
<dbReference type="SUPFAM" id="SSF52540">
    <property type="entry name" value="P-loop containing nucleoside triphosphate hydrolases"/>
    <property type="match status" value="1"/>
</dbReference>
<evidence type="ECO:0000313" key="11">
    <source>
        <dbReference type="Proteomes" id="UP000295818"/>
    </source>
</evidence>
<evidence type="ECO:0000259" key="8">
    <source>
        <dbReference type="PROSITE" id="PS50893"/>
    </source>
</evidence>
<evidence type="ECO:0000256" key="3">
    <source>
        <dbReference type="ARBA" id="ARBA00022741"/>
    </source>
</evidence>
<dbReference type="Pfam" id="PF00005">
    <property type="entry name" value="ABC_tran"/>
    <property type="match status" value="1"/>
</dbReference>
<comment type="subcellular location">
    <subcellularLocation>
        <location evidence="1">Cell membrane</location>
        <topology evidence="1">Multi-pass membrane protein</topology>
    </subcellularLocation>
</comment>
<evidence type="ECO:0000256" key="7">
    <source>
        <dbReference type="SAM" id="Phobius"/>
    </source>
</evidence>
<keyword evidence="3" id="KW-0547">Nucleotide-binding</keyword>
<feature type="transmembrane region" description="Helical" evidence="7">
    <location>
        <begin position="78"/>
        <end position="100"/>
    </location>
</feature>
<dbReference type="PROSITE" id="PS00211">
    <property type="entry name" value="ABC_TRANSPORTER_1"/>
    <property type="match status" value="1"/>
</dbReference>
<feature type="domain" description="ABC transporter" evidence="8">
    <location>
        <begin position="359"/>
        <end position="567"/>
    </location>
</feature>
<comment type="caution">
    <text evidence="10">The sequence shown here is derived from an EMBL/GenBank/DDBJ whole genome shotgun (WGS) entry which is preliminary data.</text>
</comment>
<keyword evidence="6 7" id="KW-0472">Membrane</keyword>
<keyword evidence="5 7" id="KW-1133">Transmembrane helix</keyword>
<feature type="transmembrane region" description="Helical" evidence="7">
    <location>
        <begin position="157"/>
        <end position="182"/>
    </location>
</feature>
<keyword evidence="11" id="KW-1185">Reference proteome</keyword>
<dbReference type="InterPro" id="IPR039421">
    <property type="entry name" value="Type_1_exporter"/>
</dbReference>
<dbReference type="Gene3D" id="3.40.50.300">
    <property type="entry name" value="P-loop containing nucleotide triphosphate hydrolases"/>
    <property type="match status" value="1"/>
</dbReference>
<feature type="transmembrane region" description="Helical" evidence="7">
    <location>
        <begin position="46"/>
        <end position="72"/>
    </location>
</feature>
<dbReference type="EMBL" id="SLWM01000011">
    <property type="protein sequence ID" value="TCO18927.1"/>
    <property type="molecule type" value="Genomic_DNA"/>
</dbReference>
<evidence type="ECO:0000256" key="6">
    <source>
        <dbReference type="ARBA" id="ARBA00023136"/>
    </source>
</evidence>
<dbReference type="PROSITE" id="PS50929">
    <property type="entry name" value="ABC_TM1F"/>
    <property type="match status" value="1"/>
</dbReference>
<evidence type="ECO:0000256" key="4">
    <source>
        <dbReference type="ARBA" id="ARBA00022840"/>
    </source>
</evidence>
<evidence type="ECO:0000259" key="9">
    <source>
        <dbReference type="PROSITE" id="PS50929"/>
    </source>
</evidence>
<feature type="transmembrane region" description="Helical" evidence="7">
    <location>
        <begin position="188"/>
        <end position="206"/>
    </location>
</feature>
<dbReference type="NCBIfam" id="TIGR02868">
    <property type="entry name" value="CydC"/>
    <property type="match status" value="1"/>
</dbReference>
<keyword evidence="2 7" id="KW-0812">Transmembrane</keyword>
<evidence type="ECO:0000256" key="1">
    <source>
        <dbReference type="ARBA" id="ARBA00004651"/>
    </source>
</evidence>
<feature type="transmembrane region" description="Helical" evidence="7">
    <location>
        <begin position="265"/>
        <end position="289"/>
    </location>
</feature>
<dbReference type="InterPro" id="IPR014223">
    <property type="entry name" value="ABC_CydC/D"/>
</dbReference>
<protein>
    <submittedName>
        <fullName evidence="10">ATP-binding cassette subfamily C protein CydC</fullName>
    </submittedName>
</protein>
<evidence type="ECO:0000313" key="10">
    <source>
        <dbReference type="EMBL" id="TCO18927.1"/>
    </source>
</evidence>
<dbReference type="InterPro" id="IPR003439">
    <property type="entry name" value="ABC_transporter-like_ATP-bd"/>
</dbReference>
<evidence type="ECO:0000256" key="5">
    <source>
        <dbReference type="ARBA" id="ARBA00022989"/>
    </source>
</evidence>
<proteinExistence type="predicted"/>
<dbReference type="SMART" id="SM00382">
    <property type="entry name" value="AAA"/>
    <property type="match status" value="1"/>
</dbReference>
<dbReference type="Gene3D" id="1.20.1560.10">
    <property type="entry name" value="ABC transporter type 1, transmembrane domain"/>
    <property type="match status" value="1"/>
</dbReference>
<dbReference type="Pfam" id="PF00664">
    <property type="entry name" value="ABC_membrane"/>
    <property type="match status" value="1"/>
</dbReference>
<dbReference type="PANTHER" id="PTHR24221">
    <property type="entry name" value="ATP-BINDING CASSETTE SUB-FAMILY B"/>
    <property type="match status" value="1"/>
</dbReference>
<dbReference type="InterPro" id="IPR017871">
    <property type="entry name" value="ABC_transporter-like_CS"/>
</dbReference>
<dbReference type="PANTHER" id="PTHR24221:SF654">
    <property type="entry name" value="ATP-BINDING CASSETTE SUB-FAMILY B MEMBER 6"/>
    <property type="match status" value="1"/>
</dbReference>
<accession>A0ABY2BFS3</accession>
<reference evidence="10 11" key="1">
    <citation type="journal article" date="2015" name="Stand. Genomic Sci.">
        <title>Genomic Encyclopedia of Bacterial and Archaeal Type Strains, Phase III: the genomes of soil and plant-associated and newly described type strains.</title>
        <authorList>
            <person name="Whitman W.B."/>
            <person name="Woyke T."/>
            <person name="Klenk H.P."/>
            <person name="Zhou Y."/>
            <person name="Lilburn T.G."/>
            <person name="Beck B.J."/>
            <person name="De Vos P."/>
            <person name="Vandamme P."/>
            <person name="Eisen J.A."/>
            <person name="Garrity G."/>
            <person name="Hugenholtz P."/>
            <person name="Kyrpides N.C."/>
        </authorList>
    </citation>
    <scope>NUCLEOTIDE SEQUENCE [LARGE SCALE GENOMIC DNA]</scope>
    <source>
        <strain evidence="10 11">VKM Ac-2538</strain>
    </source>
</reference>